<comment type="subcellular location">
    <subcellularLocation>
        <location evidence="1">Membrane</location>
        <topology evidence="1">Lipid-anchor</topology>
    </subcellularLocation>
</comment>
<organism evidence="8 9">
    <name type="scientific">Pendulispora albinea</name>
    <dbReference type="NCBI Taxonomy" id="2741071"/>
    <lineage>
        <taxon>Bacteria</taxon>
        <taxon>Pseudomonadati</taxon>
        <taxon>Myxococcota</taxon>
        <taxon>Myxococcia</taxon>
        <taxon>Myxococcales</taxon>
        <taxon>Sorangiineae</taxon>
        <taxon>Pendulisporaceae</taxon>
        <taxon>Pendulispora</taxon>
    </lineage>
</organism>
<sequence length="293" mass="31470">MQTRFIVKITTAWLLSLSALFVLAFALAGCSKEEKKDENKAEKKAEVAPSAADAPLKVGASPIPHADILRFVQENLAAKEGLKLQIVEFTDYVQPNMALNDKQIDANFFQHVPYMEDFGKQHNIAMSSVAKVHIEPLGLYSKKLKAVADAPKGAVVAIPNDPTNAGRALRLLADNGLLTLKDGAGVSATVADIASNPKSLKIKELEAAQLPRSLDDTALSVVNGNYAIQVGLKPSKDSLALEKGENNPYANVLSVLKGNENEPRVQKLAKLLTSQEVKAFIAKKYDGAVIAAF</sequence>
<reference evidence="8 9" key="1">
    <citation type="submission" date="2021-12" db="EMBL/GenBank/DDBJ databases">
        <title>Discovery of the Pendulisporaceae a myxobacterial family with distinct sporulation behavior and unique specialized metabolism.</title>
        <authorList>
            <person name="Garcia R."/>
            <person name="Popoff A."/>
            <person name="Bader C.D."/>
            <person name="Loehr J."/>
            <person name="Walesch S."/>
            <person name="Walt C."/>
            <person name="Boldt J."/>
            <person name="Bunk B."/>
            <person name="Haeckl F.J.F.P.J."/>
            <person name="Gunesch A.P."/>
            <person name="Birkelbach J."/>
            <person name="Nuebel U."/>
            <person name="Pietschmann T."/>
            <person name="Bach T."/>
            <person name="Mueller R."/>
        </authorList>
    </citation>
    <scope>NUCLEOTIDE SEQUENCE [LARGE SCALE GENOMIC DNA]</scope>
    <source>
        <strain evidence="8 9">MSr11954</strain>
    </source>
</reference>
<dbReference type="PIRSF" id="PIRSF002854">
    <property type="entry name" value="MetQ"/>
    <property type="match status" value="1"/>
</dbReference>
<evidence type="ECO:0000313" key="9">
    <source>
        <dbReference type="Proteomes" id="UP001370348"/>
    </source>
</evidence>
<keyword evidence="5 6" id="KW-0449">Lipoprotein</keyword>
<dbReference type="PROSITE" id="PS51257">
    <property type="entry name" value="PROKAR_LIPOPROTEIN"/>
    <property type="match status" value="1"/>
</dbReference>
<evidence type="ECO:0000256" key="3">
    <source>
        <dbReference type="ARBA" id="ARBA00023136"/>
    </source>
</evidence>
<keyword evidence="3" id="KW-0472">Membrane</keyword>
<dbReference type="CDD" id="cd13597">
    <property type="entry name" value="PBP2_lipoprotein_Tp32"/>
    <property type="match status" value="1"/>
</dbReference>
<evidence type="ECO:0000256" key="7">
    <source>
        <dbReference type="SAM" id="SignalP"/>
    </source>
</evidence>
<keyword evidence="4" id="KW-0564">Palmitate</keyword>
<dbReference type="PANTHER" id="PTHR30429">
    <property type="entry name" value="D-METHIONINE-BINDING LIPOPROTEIN METQ"/>
    <property type="match status" value="1"/>
</dbReference>
<name>A0ABZ2M802_9BACT</name>
<accession>A0ABZ2M802</accession>
<evidence type="ECO:0000256" key="2">
    <source>
        <dbReference type="ARBA" id="ARBA00022729"/>
    </source>
</evidence>
<gene>
    <name evidence="8" type="ORF">LZC94_15510</name>
</gene>
<proteinExistence type="inferred from homology"/>
<dbReference type="EMBL" id="CP089984">
    <property type="protein sequence ID" value="WXB18635.1"/>
    <property type="molecule type" value="Genomic_DNA"/>
</dbReference>
<dbReference type="RefSeq" id="WP_394828266.1">
    <property type="nucleotide sequence ID" value="NZ_CP089984.1"/>
</dbReference>
<dbReference type="InterPro" id="IPR004872">
    <property type="entry name" value="Lipoprotein_NlpA"/>
</dbReference>
<evidence type="ECO:0000256" key="5">
    <source>
        <dbReference type="ARBA" id="ARBA00023288"/>
    </source>
</evidence>
<evidence type="ECO:0000256" key="1">
    <source>
        <dbReference type="ARBA" id="ARBA00004635"/>
    </source>
</evidence>
<keyword evidence="9" id="KW-1185">Reference proteome</keyword>
<feature type="chain" id="PRO_5046292649" description="Lipoprotein" evidence="7">
    <location>
        <begin position="29"/>
        <end position="293"/>
    </location>
</feature>
<feature type="signal peptide" evidence="7">
    <location>
        <begin position="1"/>
        <end position="28"/>
    </location>
</feature>
<keyword evidence="2 7" id="KW-0732">Signal</keyword>
<evidence type="ECO:0000256" key="6">
    <source>
        <dbReference type="PIRNR" id="PIRNR002854"/>
    </source>
</evidence>
<dbReference type="Proteomes" id="UP001370348">
    <property type="component" value="Chromosome"/>
</dbReference>
<comment type="similarity">
    <text evidence="6">Belongs to the nlpA lipoprotein family.</text>
</comment>
<dbReference type="Gene3D" id="3.40.190.10">
    <property type="entry name" value="Periplasmic binding protein-like II"/>
    <property type="match status" value="2"/>
</dbReference>
<dbReference type="PANTHER" id="PTHR30429:SF0">
    <property type="entry name" value="METHIONINE-BINDING LIPOPROTEIN METQ"/>
    <property type="match status" value="1"/>
</dbReference>
<dbReference type="SUPFAM" id="SSF53850">
    <property type="entry name" value="Periplasmic binding protein-like II"/>
    <property type="match status" value="1"/>
</dbReference>
<dbReference type="Pfam" id="PF03180">
    <property type="entry name" value="Lipoprotein_9"/>
    <property type="match status" value="1"/>
</dbReference>
<evidence type="ECO:0000313" key="8">
    <source>
        <dbReference type="EMBL" id="WXB18635.1"/>
    </source>
</evidence>
<evidence type="ECO:0000256" key="4">
    <source>
        <dbReference type="ARBA" id="ARBA00023139"/>
    </source>
</evidence>
<protein>
    <recommendedName>
        <fullName evidence="6">Lipoprotein</fullName>
    </recommendedName>
</protein>